<dbReference type="Gene3D" id="1.10.510.10">
    <property type="entry name" value="Transferase(Phosphotransferase) domain 1"/>
    <property type="match status" value="2"/>
</dbReference>
<feature type="domain" description="Protein kinase" evidence="7">
    <location>
        <begin position="1155"/>
        <end position="1484"/>
    </location>
</feature>
<dbReference type="InterPro" id="IPR011009">
    <property type="entry name" value="Kinase-like_dom_sf"/>
</dbReference>
<keyword evidence="6" id="KW-0472">Membrane</keyword>
<keyword evidence="3 4" id="KW-0067">ATP-binding</keyword>
<dbReference type="Gene3D" id="3.30.530.20">
    <property type="match status" value="1"/>
</dbReference>
<dbReference type="InterPro" id="IPR051681">
    <property type="entry name" value="Ser/Thr_Kinases-Pseudokinases"/>
</dbReference>
<keyword evidence="6" id="KW-1133">Transmembrane helix</keyword>
<keyword evidence="1" id="KW-0723">Serine/threonine-protein kinase</keyword>
<feature type="transmembrane region" description="Helical" evidence="6">
    <location>
        <begin position="600"/>
        <end position="616"/>
    </location>
</feature>
<comment type="caution">
    <text evidence="8">The sequence shown here is derived from an EMBL/GenBank/DDBJ whole genome shotgun (WGS) entry which is preliminary data.</text>
</comment>
<feature type="transmembrane region" description="Helical" evidence="6">
    <location>
        <begin position="400"/>
        <end position="418"/>
    </location>
</feature>
<dbReference type="PROSITE" id="PS00108">
    <property type="entry name" value="PROTEIN_KINASE_ST"/>
    <property type="match status" value="1"/>
</dbReference>
<keyword evidence="6" id="KW-0812">Transmembrane</keyword>
<protein>
    <recommendedName>
        <fullName evidence="7">Protein kinase domain-containing protein</fullName>
    </recommendedName>
</protein>
<evidence type="ECO:0000256" key="3">
    <source>
        <dbReference type="ARBA" id="ARBA00022840"/>
    </source>
</evidence>
<proteinExistence type="predicted"/>
<dbReference type="SMART" id="SM00220">
    <property type="entry name" value="S_TKc"/>
    <property type="match status" value="1"/>
</dbReference>
<feature type="coiled-coil region" evidence="5">
    <location>
        <begin position="618"/>
        <end position="672"/>
    </location>
</feature>
<evidence type="ECO:0000313" key="9">
    <source>
        <dbReference type="Proteomes" id="UP001165060"/>
    </source>
</evidence>
<dbReference type="PROSITE" id="PS50011">
    <property type="entry name" value="PROTEIN_KINASE_DOM"/>
    <property type="match status" value="2"/>
</dbReference>
<evidence type="ECO:0000256" key="4">
    <source>
        <dbReference type="PROSITE-ProRule" id="PRU10141"/>
    </source>
</evidence>
<evidence type="ECO:0000256" key="1">
    <source>
        <dbReference type="ARBA" id="ARBA00022527"/>
    </source>
</evidence>
<dbReference type="Pfam" id="PF07714">
    <property type="entry name" value="PK_Tyr_Ser-Thr"/>
    <property type="match status" value="1"/>
</dbReference>
<dbReference type="PROSITE" id="PS00107">
    <property type="entry name" value="PROTEIN_KINASE_ATP"/>
    <property type="match status" value="1"/>
</dbReference>
<keyword evidence="5" id="KW-0175">Coiled coil</keyword>
<feature type="transmembrane region" description="Helical" evidence="6">
    <location>
        <begin position="491"/>
        <end position="512"/>
    </location>
</feature>
<dbReference type="InterPro" id="IPR013783">
    <property type="entry name" value="Ig-like_fold"/>
</dbReference>
<evidence type="ECO:0000256" key="2">
    <source>
        <dbReference type="ARBA" id="ARBA00022741"/>
    </source>
</evidence>
<dbReference type="Gene3D" id="2.60.40.10">
    <property type="entry name" value="Immunoglobulins"/>
    <property type="match status" value="1"/>
</dbReference>
<dbReference type="SUPFAM" id="SSF55961">
    <property type="entry name" value="Bet v1-like"/>
    <property type="match status" value="1"/>
</dbReference>
<organism evidence="8 9">
    <name type="scientific">Tetraparma gracilis</name>
    <dbReference type="NCBI Taxonomy" id="2962635"/>
    <lineage>
        <taxon>Eukaryota</taxon>
        <taxon>Sar</taxon>
        <taxon>Stramenopiles</taxon>
        <taxon>Ochrophyta</taxon>
        <taxon>Bolidophyceae</taxon>
        <taxon>Parmales</taxon>
        <taxon>Triparmaceae</taxon>
        <taxon>Tetraparma</taxon>
    </lineage>
</organism>
<dbReference type="InterPro" id="IPR001245">
    <property type="entry name" value="Ser-Thr/Tyr_kinase_cat_dom"/>
</dbReference>
<dbReference type="Proteomes" id="UP001165060">
    <property type="component" value="Unassembled WGS sequence"/>
</dbReference>
<evidence type="ECO:0000256" key="6">
    <source>
        <dbReference type="SAM" id="Phobius"/>
    </source>
</evidence>
<gene>
    <name evidence="8" type="ORF">TeGR_g7738</name>
</gene>
<dbReference type="InterPro" id="IPR008271">
    <property type="entry name" value="Ser/Thr_kinase_AS"/>
</dbReference>
<evidence type="ECO:0000259" key="7">
    <source>
        <dbReference type="PROSITE" id="PS50011"/>
    </source>
</evidence>
<accession>A0ABQ6N2E5</accession>
<feature type="binding site" evidence="4">
    <location>
        <position position="724"/>
    </location>
    <ligand>
        <name>ATP</name>
        <dbReference type="ChEBI" id="CHEBI:30616"/>
    </ligand>
</feature>
<evidence type="ECO:0000313" key="8">
    <source>
        <dbReference type="EMBL" id="GMI38921.1"/>
    </source>
</evidence>
<feature type="transmembrane region" description="Helical" evidence="6">
    <location>
        <begin position="452"/>
        <end position="471"/>
    </location>
</feature>
<evidence type="ECO:0000256" key="5">
    <source>
        <dbReference type="SAM" id="Coils"/>
    </source>
</evidence>
<feature type="domain" description="Protein kinase" evidence="7">
    <location>
        <begin position="697"/>
        <end position="1096"/>
    </location>
</feature>
<dbReference type="InterPro" id="IPR017441">
    <property type="entry name" value="Protein_kinase_ATP_BS"/>
</dbReference>
<dbReference type="Pfam" id="PF00069">
    <property type="entry name" value="Pkinase"/>
    <property type="match status" value="1"/>
</dbReference>
<dbReference type="PANTHER" id="PTHR44329">
    <property type="entry name" value="SERINE/THREONINE-PROTEIN KINASE TNNI3K-RELATED"/>
    <property type="match status" value="1"/>
</dbReference>
<reference evidence="8 9" key="1">
    <citation type="journal article" date="2023" name="Commun. Biol.">
        <title>Genome analysis of Parmales, the sister group of diatoms, reveals the evolutionary specialization of diatoms from phago-mixotrophs to photoautotrophs.</title>
        <authorList>
            <person name="Ban H."/>
            <person name="Sato S."/>
            <person name="Yoshikawa S."/>
            <person name="Yamada K."/>
            <person name="Nakamura Y."/>
            <person name="Ichinomiya M."/>
            <person name="Sato N."/>
            <person name="Blanc-Mathieu R."/>
            <person name="Endo H."/>
            <person name="Kuwata A."/>
            <person name="Ogata H."/>
        </authorList>
    </citation>
    <scope>NUCLEOTIDE SEQUENCE [LARGE SCALE GENOMIC DNA]</scope>
</reference>
<keyword evidence="1" id="KW-0418">Kinase</keyword>
<dbReference type="EMBL" id="BRYB01002056">
    <property type="protein sequence ID" value="GMI38921.1"/>
    <property type="molecule type" value="Genomic_DNA"/>
</dbReference>
<dbReference type="InterPro" id="IPR023393">
    <property type="entry name" value="START-like_dom_sf"/>
</dbReference>
<dbReference type="InterPro" id="IPR000719">
    <property type="entry name" value="Prot_kinase_dom"/>
</dbReference>
<name>A0ABQ6N2E5_9STRA</name>
<feature type="coiled-coil region" evidence="5">
    <location>
        <begin position="1533"/>
        <end position="1584"/>
    </location>
</feature>
<keyword evidence="9" id="KW-1185">Reference proteome</keyword>
<keyword evidence="2 4" id="KW-0547">Nucleotide-binding</keyword>
<dbReference type="SUPFAM" id="SSF56112">
    <property type="entry name" value="Protein kinase-like (PK-like)"/>
    <property type="match status" value="1"/>
</dbReference>
<sequence length="1588" mass="176872">MGPLGQCNECPKDKPLSSAGARLISDCFTAETNLVAISELSDSLVTFNSGTDDYTLLRGELYDPSDVIFINSTAMLVSLKTSNKVVMLNNEGDIIADFAVVPDPTSLLYGCDTCTTGKLATNSEVPLFYAEASFIDPSNGAASTFPCEVTFDPSAPPSTALSASCPITTAAPHSVSVQYSFANPQHLLGSPLALTVEAAQTDPASCTTTFPSSTALPAGATFVAEVATFDRYTNPTLHEADAFTFTFDGAPTTVFRDGDSPTLSYSMPVNKTGTYEQHISLASSGEAILGSPFIIVVVPAAPDPSTSTHSVEAGMKIDSALTNSFTLFVEPFDRFENAKPDAVGFNVTVNGGEPQELFPPAYSYTLEIPFGSFDDVHLSFTLDGEEIAGSPVTVHVSPRSMIAMGITVASVLIVLFVGKSIYGIISIKGFDASAEKAVSVDQKLRKTLNNKIWVQNVFMCIEALDVGSDVINAVFKLLVLLYVDDSSVPDWLNVLFVVLGFYSFPLGFYQLVTRGRIKTNYRKIIHGDDPELAAALDASGGVLTAESMRIRHSLLVLDLAVANLSINGFLVEDVPSMLLNCAIIILEMLRGIDEDADKRSLFASFFALLFSCVMAGRKSGLRQQRRELRQKKMDLEQMERLDNDARLLEHEKEDLQEEMRRKKHSEEELKVMVDALKSVGKQREDELREIMIPSSELVVEKLLGKGGFGVVNLATYRGGHVAMKQLLTVNQENVLRFRHECFLMKNLSHPNVVRLVGVVWSDDMFACCLEFVENGSLEDWLRRTPGGKVYYPPKQKVAVNKKGKAPRPPLAEVTFRGFDWNKRYKPSEHTAKDKTALAEATRLLATYSADCTTKTWTPILKPDESALDLNVKGYTSYDKSDHNGKALATCVVSASPAQVMGYFADRRNLSNLDNTDVVQSTSVFFRDDDEQAYANVCYTVEDERRPVGKNTRVVNFFCFIVKEQPGSNGTRSECWRLNRIDPNFGRGLGALNSIAAKKAAELIAAPLVVLKRAVERLIQDHTLPPLDEVTFMGFNHHNKFDPSELNATDLERAEEVRKLTKEWWNNRMNPKYGFKEVLKEDKTPLDEGVIGYHAYNPTTRCGLAVAHCFIEATPKQCMGYFADLRNGASVQEHLIESTYTAEVGLVRIPIEVPTISDRESLYRGVYTEDKKEQAYLNVNYSVVDDRRPPPKGVVRVDALAGTLMLEAAGTEGMVTEVFRMMRFDPRFQKGLGVLNQLVGEKAAELIAAPMVTIKKDVTRLLGEYQPRVVEHVKEEVEITWKGHLWRISLEAALGVQYLHHHRYWSDGGARHNGRTNEIEEEEAGWKECVIHRDLKPDNMLLSRDWTLKLTDFGEARAQSMSATMTSVGTPIYISPEVMRGDHYDEKADTWSFGLCLVAMIRGERNLQEFFYQSLRKQKRKRTTKGLGMGQMTKYYYHDGWRPILPLTFVKAYPKLHALIQECWRVRKRERPNFDQIVARLQGDIGDEIKRKEEPKIEVYSKEDDEVYRGRIGKDEEFSDSDGELETEVGGGQAAEAIKAKDKLLEELKAKLKKSEEREKELVSKAQFDRVVKELQEAKDQLARASPTV</sequence>
<keyword evidence="1" id="KW-0808">Transferase</keyword>